<name>A0ABS1R6W6_9SPHI</name>
<proteinExistence type="predicted"/>
<dbReference type="RefSeq" id="WP_202104108.1">
    <property type="nucleotide sequence ID" value="NZ_JAERTY010000009.1"/>
</dbReference>
<dbReference type="Pfam" id="PF07751">
    <property type="entry name" value="Abi_2"/>
    <property type="match status" value="1"/>
</dbReference>
<reference evidence="1 2" key="1">
    <citation type="submission" date="2021-01" db="EMBL/GenBank/DDBJ databases">
        <title>C459-1 draft genome sequence.</title>
        <authorList>
            <person name="Zhang X.-F."/>
        </authorList>
    </citation>
    <scope>NUCLEOTIDE SEQUENCE [LARGE SCALE GENOMIC DNA]</scope>
    <source>
        <strain evidence="2">C459-1</strain>
    </source>
</reference>
<organism evidence="1 2">
    <name type="scientific">Sphingobacterium faecale</name>
    <dbReference type="NCBI Taxonomy" id="2803775"/>
    <lineage>
        <taxon>Bacteria</taxon>
        <taxon>Pseudomonadati</taxon>
        <taxon>Bacteroidota</taxon>
        <taxon>Sphingobacteriia</taxon>
        <taxon>Sphingobacteriales</taxon>
        <taxon>Sphingobacteriaceae</taxon>
        <taxon>Sphingobacterium</taxon>
    </lineage>
</organism>
<dbReference type="InterPro" id="IPR011664">
    <property type="entry name" value="Abi_system_AbiD/AbiF-like"/>
</dbReference>
<accession>A0ABS1R6W6</accession>
<keyword evidence="2" id="KW-1185">Reference proteome</keyword>
<gene>
    <name evidence="1" type="ORF">JKG61_16775</name>
</gene>
<evidence type="ECO:0000313" key="2">
    <source>
        <dbReference type="Proteomes" id="UP000625283"/>
    </source>
</evidence>
<sequence length="257" mass="30494">MQEDKVLHTFKNGSFFEDVIDLYNFDRHFRLLVFNAIERIEISLRTKLIYHLSLSHGAEWYLMPSLFRNKKEHIKFLSKLLNDMCQSSEEFMVKHYLNHPNDYPEAWKGLEVVTLGTLSKLFDNLAMQLPEKSKIANEFGLSSTRDFSSWLRTITLVRNLIAHHSRLWNRSLIIKYAWPNNLSDTVLNYIPNEDRKKKIFPILCAMLYMNDKISTGHSLKKELIELIENFRNTPLWKMGFPKEWLDQPLFSQLKPNN</sequence>
<dbReference type="Proteomes" id="UP000625283">
    <property type="component" value="Unassembled WGS sequence"/>
</dbReference>
<evidence type="ECO:0000313" key="1">
    <source>
        <dbReference type="EMBL" id="MBL1410413.1"/>
    </source>
</evidence>
<protein>
    <submittedName>
        <fullName evidence="1">Abi family protein</fullName>
    </submittedName>
</protein>
<dbReference type="EMBL" id="JAERTY010000009">
    <property type="protein sequence ID" value="MBL1410413.1"/>
    <property type="molecule type" value="Genomic_DNA"/>
</dbReference>
<comment type="caution">
    <text evidence="1">The sequence shown here is derived from an EMBL/GenBank/DDBJ whole genome shotgun (WGS) entry which is preliminary data.</text>
</comment>